<protein>
    <recommendedName>
        <fullName evidence="2">histidine kinase</fullName>
        <ecNumber evidence="2">2.7.13.3</ecNumber>
    </recommendedName>
</protein>
<dbReference type="EC" id="2.7.13.3" evidence="2"/>
<comment type="caution">
    <text evidence="6">The sequence shown here is derived from an EMBL/GenBank/DDBJ whole genome shotgun (WGS) entry which is preliminary data.</text>
</comment>
<sequence>MLREISDWRPLRILCGYRIAVAAILLLAFAAGHRNELFPLVYPALFLEICLGYLILALLAFTMAYAQQPAFALQLHSQILLDIFAIAGLIHASGGLQAGLGILMVIAVAGGSLLAGARMSGFYAAVATLILLFEQALAELAANTGHGSYTQVAALGLATFATAFAGSMLARRARENEALAAQRGLDVADLEVLNDQIVQRLEIGVIALDSGDRIRLLNRAARELVGDVDTRRRPPLAEVSPGLAGAYRRWRETWAGALEPLTARRGGQEFAPRFHPLGSQGRAGVLIFLENLTQMRAQVQQVKLASIGRLAASIAHEIRNPLAAMMNAAQLLSEAQDARSANRRLVEIIYQQGKRLNTTVENVLQLSRRTPPSRNRIQLAQWLPMFVADWREQQGPDLNRVSFELEGAAVAALFDADHLRQVLDNLTRNAVEQVEQAGGTPRVVLRMGRDPSAHPFLEVADNGPGVPLAIREHLFEPFATGSANGTGLGLYLARELCEANQARIHLNEEVAAGACFRITFADPLKEDD</sequence>
<dbReference type="Pfam" id="PF00512">
    <property type="entry name" value="HisKA"/>
    <property type="match status" value="1"/>
</dbReference>
<comment type="catalytic activity">
    <reaction evidence="1">
        <text>ATP + protein L-histidine = ADP + protein N-phospho-L-histidine.</text>
        <dbReference type="EC" id="2.7.13.3"/>
    </reaction>
</comment>
<evidence type="ECO:0000256" key="4">
    <source>
        <dbReference type="SAM" id="Phobius"/>
    </source>
</evidence>
<keyword evidence="3" id="KW-0597">Phosphoprotein</keyword>
<dbReference type="InterPro" id="IPR036890">
    <property type="entry name" value="HATPase_C_sf"/>
</dbReference>
<dbReference type="PROSITE" id="PS50109">
    <property type="entry name" value="HIS_KIN"/>
    <property type="match status" value="1"/>
</dbReference>
<dbReference type="AlphaFoldDB" id="A4BNH2"/>
<dbReference type="PANTHER" id="PTHR43065">
    <property type="entry name" value="SENSOR HISTIDINE KINASE"/>
    <property type="match status" value="1"/>
</dbReference>
<dbReference type="PANTHER" id="PTHR43065:SF52">
    <property type="entry name" value="SENSOR PROTEIN KINASE PILS"/>
    <property type="match status" value="1"/>
</dbReference>
<keyword evidence="4" id="KW-1133">Transmembrane helix</keyword>
<feature type="transmembrane region" description="Helical" evidence="4">
    <location>
        <begin position="37"/>
        <end position="59"/>
    </location>
</feature>
<dbReference type="InterPro" id="IPR005467">
    <property type="entry name" value="His_kinase_dom"/>
</dbReference>
<keyword evidence="7" id="KW-1185">Reference proteome</keyword>
<dbReference type="eggNOG" id="COG2205">
    <property type="taxonomic scope" value="Bacteria"/>
</dbReference>
<dbReference type="GO" id="GO:0000155">
    <property type="term" value="F:phosphorelay sensor kinase activity"/>
    <property type="evidence" value="ECO:0007669"/>
    <property type="project" value="InterPro"/>
</dbReference>
<organism evidence="6 7">
    <name type="scientific">Nitrococcus mobilis Nb-231</name>
    <dbReference type="NCBI Taxonomy" id="314278"/>
    <lineage>
        <taxon>Bacteria</taxon>
        <taxon>Pseudomonadati</taxon>
        <taxon>Pseudomonadota</taxon>
        <taxon>Gammaproteobacteria</taxon>
        <taxon>Chromatiales</taxon>
        <taxon>Ectothiorhodospiraceae</taxon>
        <taxon>Nitrococcus</taxon>
    </lineage>
</organism>
<dbReference type="CDD" id="cd00082">
    <property type="entry name" value="HisKA"/>
    <property type="match status" value="1"/>
</dbReference>
<keyword evidence="6" id="KW-0418">Kinase</keyword>
<keyword evidence="4" id="KW-0472">Membrane</keyword>
<name>A4BNH2_9GAMM</name>
<keyword evidence="4" id="KW-0812">Transmembrane</keyword>
<feature type="transmembrane region" description="Helical" evidence="4">
    <location>
        <begin position="148"/>
        <end position="170"/>
    </location>
</feature>
<dbReference type="SMART" id="SM00388">
    <property type="entry name" value="HisKA"/>
    <property type="match status" value="1"/>
</dbReference>
<keyword evidence="6" id="KW-0808">Transferase</keyword>
<feature type="transmembrane region" description="Helical" evidence="4">
    <location>
        <begin position="12"/>
        <end position="31"/>
    </location>
</feature>
<evidence type="ECO:0000256" key="1">
    <source>
        <dbReference type="ARBA" id="ARBA00000085"/>
    </source>
</evidence>
<dbReference type="InterPro" id="IPR036097">
    <property type="entry name" value="HisK_dim/P_sf"/>
</dbReference>
<dbReference type="Proteomes" id="UP000003374">
    <property type="component" value="Unassembled WGS sequence"/>
</dbReference>
<dbReference type="SUPFAM" id="SSF55874">
    <property type="entry name" value="ATPase domain of HSP90 chaperone/DNA topoisomerase II/histidine kinase"/>
    <property type="match status" value="1"/>
</dbReference>
<feature type="transmembrane region" description="Helical" evidence="4">
    <location>
        <begin position="96"/>
        <end position="115"/>
    </location>
</feature>
<reference evidence="6 7" key="1">
    <citation type="submission" date="2006-02" db="EMBL/GenBank/DDBJ databases">
        <authorList>
            <person name="Waterbury J."/>
            <person name="Ferriera S."/>
            <person name="Johnson J."/>
            <person name="Kravitz S."/>
            <person name="Halpern A."/>
            <person name="Remington K."/>
            <person name="Beeson K."/>
            <person name="Tran B."/>
            <person name="Rogers Y.-H."/>
            <person name="Friedman R."/>
            <person name="Venter J.C."/>
        </authorList>
    </citation>
    <scope>NUCLEOTIDE SEQUENCE [LARGE SCALE GENOMIC DNA]</scope>
    <source>
        <strain evidence="6 7">Nb-231</strain>
    </source>
</reference>
<gene>
    <name evidence="6" type="ORF">NB231_09973</name>
</gene>
<evidence type="ECO:0000256" key="2">
    <source>
        <dbReference type="ARBA" id="ARBA00012438"/>
    </source>
</evidence>
<dbReference type="STRING" id="314278.NB231_09973"/>
<dbReference type="Pfam" id="PF02518">
    <property type="entry name" value="HATPase_c"/>
    <property type="match status" value="1"/>
</dbReference>
<evidence type="ECO:0000313" key="7">
    <source>
        <dbReference type="Proteomes" id="UP000003374"/>
    </source>
</evidence>
<feature type="domain" description="Histidine kinase" evidence="5">
    <location>
        <begin position="313"/>
        <end position="524"/>
    </location>
</feature>
<feature type="transmembrane region" description="Helical" evidence="4">
    <location>
        <begin position="122"/>
        <end position="142"/>
    </location>
</feature>
<dbReference type="HOGENOM" id="CLU_000445_114_39_6"/>
<dbReference type="Gene3D" id="3.30.565.10">
    <property type="entry name" value="Histidine kinase-like ATPase, C-terminal domain"/>
    <property type="match status" value="1"/>
</dbReference>
<evidence type="ECO:0000313" key="6">
    <source>
        <dbReference type="EMBL" id="EAR22771.1"/>
    </source>
</evidence>
<dbReference type="PRINTS" id="PR00344">
    <property type="entry name" value="BCTRLSENSOR"/>
</dbReference>
<dbReference type="Gene3D" id="1.10.287.130">
    <property type="match status" value="1"/>
</dbReference>
<dbReference type="Pfam" id="PF25323">
    <property type="entry name" value="6TM_PilS"/>
    <property type="match status" value="1"/>
</dbReference>
<proteinExistence type="predicted"/>
<evidence type="ECO:0000259" key="5">
    <source>
        <dbReference type="PROSITE" id="PS50109"/>
    </source>
</evidence>
<accession>A4BNH2</accession>
<feature type="transmembrane region" description="Helical" evidence="4">
    <location>
        <begin position="71"/>
        <end position="90"/>
    </location>
</feature>
<evidence type="ECO:0000256" key="3">
    <source>
        <dbReference type="ARBA" id="ARBA00022553"/>
    </source>
</evidence>
<dbReference type="InterPro" id="IPR004358">
    <property type="entry name" value="Sig_transdc_His_kin-like_C"/>
</dbReference>
<dbReference type="SUPFAM" id="SSF47384">
    <property type="entry name" value="Homodimeric domain of signal transducing histidine kinase"/>
    <property type="match status" value="1"/>
</dbReference>
<dbReference type="EMBL" id="AAOF01000002">
    <property type="protein sequence ID" value="EAR22771.1"/>
    <property type="molecule type" value="Genomic_DNA"/>
</dbReference>
<dbReference type="InterPro" id="IPR003594">
    <property type="entry name" value="HATPase_dom"/>
</dbReference>
<dbReference type="InterPro" id="IPR003661">
    <property type="entry name" value="HisK_dim/P_dom"/>
</dbReference>
<dbReference type="SMART" id="SM00387">
    <property type="entry name" value="HATPase_c"/>
    <property type="match status" value="1"/>
</dbReference>